<comment type="caution">
    <text evidence="1">The sequence shown here is derived from an EMBL/GenBank/DDBJ whole genome shotgun (WGS) entry which is preliminary data.</text>
</comment>
<name>A0ABQ9GN09_9NEOP</name>
<evidence type="ECO:0008006" key="3">
    <source>
        <dbReference type="Google" id="ProtNLM"/>
    </source>
</evidence>
<keyword evidence="2" id="KW-1185">Reference proteome</keyword>
<protein>
    <recommendedName>
        <fullName evidence="3">Reverse transcriptase domain-containing protein</fullName>
    </recommendedName>
</protein>
<organism evidence="1 2">
    <name type="scientific">Dryococelus australis</name>
    <dbReference type="NCBI Taxonomy" id="614101"/>
    <lineage>
        <taxon>Eukaryota</taxon>
        <taxon>Metazoa</taxon>
        <taxon>Ecdysozoa</taxon>
        <taxon>Arthropoda</taxon>
        <taxon>Hexapoda</taxon>
        <taxon>Insecta</taxon>
        <taxon>Pterygota</taxon>
        <taxon>Neoptera</taxon>
        <taxon>Polyneoptera</taxon>
        <taxon>Phasmatodea</taxon>
        <taxon>Verophasmatodea</taxon>
        <taxon>Anareolatae</taxon>
        <taxon>Phasmatidae</taxon>
        <taxon>Eurycanthinae</taxon>
        <taxon>Dryococelus</taxon>
    </lineage>
</organism>
<proteinExistence type="predicted"/>
<evidence type="ECO:0000313" key="1">
    <source>
        <dbReference type="EMBL" id="KAJ8873409.1"/>
    </source>
</evidence>
<dbReference type="EMBL" id="JARBHB010000010">
    <property type="protein sequence ID" value="KAJ8873409.1"/>
    <property type="molecule type" value="Genomic_DNA"/>
</dbReference>
<evidence type="ECO:0000313" key="2">
    <source>
        <dbReference type="Proteomes" id="UP001159363"/>
    </source>
</evidence>
<sequence length="119" mass="13210">MKSGLFQGSVLGPLLFSLFKQIHSFSVVNSLSVNPATIQCILIGPLALLSTVNHHVISETVFNNNNNITLSNNVKSLGVIIDKSLSWAAHFTTLYRNVYHSLHYVNRLKILLPARIKQV</sequence>
<gene>
    <name evidence="1" type="ORF">PR048_024225</name>
</gene>
<accession>A0ABQ9GN09</accession>
<reference evidence="1 2" key="1">
    <citation type="submission" date="2023-02" db="EMBL/GenBank/DDBJ databases">
        <title>LHISI_Scaffold_Assembly.</title>
        <authorList>
            <person name="Stuart O.P."/>
            <person name="Cleave R."/>
            <person name="Magrath M.J.L."/>
            <person name="Mikheyev A.S."/>
        </authorList>
    </citation>
    <scope>NUCLEOTIDE SEQUENCE [LARGE SCALE GENOMIC DNA]</scope>
    <source>
        <strain evidence="1">Daus_M_001</strain>
        <tissue evidence="1">Leg muscle</tissue>
    </source>
</reference>
<dbReference type="Proteomes" id="UP001159363">
    <property type="component" value="Chromosome 9"/>
</dbReference>